<reference evidence="2" key="3">
    <citation type="submission" date="2025-09" db="UniProtKB">
        <authorList>
            <consortium name="Ensembl"/>
        </authorList>
    </citation>
    <scope>IDENTIFICATION</scope>
</reference>
<accession>A0A8C9E3Q7</accession>
<feature type="transmembrane region" description="Helical" evidence="1">
    <location>
        <begin position="323"/>
        <end position="345"/>
    </location>
</feature>
<dbReference type="PANTHER" id="PTHR16002">
    <property type="entry name" value="TRANSMEMBRANE PROTEIN 248-LIKE"/>
    <property type="match status" value="1"/>
</dbReference>
<dbReference type="AlphaFoldDB" id="A0A8C9E3Q7"/>
<proteinExistence type="predicted"/>
<dbReference type="PANTHER" id="PTHR16002:SF6">
    <property type="entry name" value="INSULIN-LIKE GROWTH FACTOR-BINDING PROTEIN 3 RECEPTOR"/>
    <property type="match status" value="1"/>
</dbReference>
<evidence type="ECO:0000313" key="2">
    <source>
        <dbReference type="Ensembl" id="ENSPSNP00000017235.1"/>
    </source>
</evidence>
<dbReference type="Proteomes" id="UP000694554">
    <property type="component" value="Chromosome 15"/>
</dbReference>
<gene>
    <name evidence="2" type="primary">TMEM219</name>
</gene>
<feature type="transmembrane region" description="Helical" evidence="1">
    <location>
        <begin position="242"/>
        <end position="265"/>
    </location>
</feature>
<keyword evidence="3" id="KW-1185">Reference proteome</keyword>
<keyword evidence="1" id="KW-0812">Transmembrane</keyword>
<dbReference type="InterPro" id="IPR039493">
    <property type="entry name" value="TMEM248/TMEM219"/>
</dbReference>
<dbReference type="GeneTree" id="ENSGT00940000153883"/>
<feature type="transmembrane region" description="Helical" evidence="1">
    <location>
        <begin position="539"/>
        <end position="561"/>
    </location>
</feature>
<organism evidence="2 3">
    <name type="scientific">Phocoena sinus</name>
    <name type="common">Vaquita</name>
    <dbReference type="NCBI Taxonomy" id="42100"/>
    <lineage>
        <taxon>Eukaryota</taxon>
        <taxon>Metazoa</taxon>
        <taxon>Chordata</taxon>
        <taxon>Craniata</taxon>
        <taxon>Vertebrata</taxon>
        <taxon>Euteleostomi</taxon>
        <taxon>Mammalia</taxon>
        <taxon>Eutheria</taxon>
        <taxon>Laurasiatheria</taxon>
        <taxon>Artiodactyla</taxon>
        <taxon>Whippomorpha</taxon>
        <taxon>Cetacea</taxon>
        <taxon>Odontoceti</taxon>
        <taxon>Phocoenidae</taxon>
        <taxon>Phocoena</taxon>
    </lineage>
</organism>
<keyword evidence="1" id="KW-0472">Membrane</keyword>
<keyword evidence="1" id="KW-1133">Transmembrane helix</keyword>
<reference evidence="2" key="1">
    <citation type="submission" date="2019-08" db="EMBL/GenBank/DDBJ databases">
        <title>Phocoena sinus (Vaquita) genome, mPhoSin1, primary haplotype.</title>
        <authorList>
            <person name="Morin P."/>
            <person name="Mountcastle J."/>
            <person name="Fungtammasan C."/>
            <person name="Rhie A."/>
            <person name="Rojas-Bracho L."/>
            <person name="Smith C.R."/>
            <person name="Taylor B.L."/>
            <person name="Gulland F.M.D."/>
            <person name="Musser W."/>
            <person name="Houck M."/>
            <person name="Haase B."/>
            <person name="Paez S."/>
            <person name="Howe K."/>
            <person name="Torrance J."/>
            <person name="Formenti G."/>
            <person name="Phillippy A."/>
            <person name="Ryder O."/>
            <person name="Jarvis E.D."/>
            <person name="Fedrigo O."/>
        </authorList>
    </citation>
    <scope>NUCLEOTIDE SEQUENCE [LARGE SCALE GENOMIC DNA]</scope>
</reference>
<evidence type="ECO:0000256" key="1">
    <source>
        <dbReference type="SAM" id="Phobius"/>
    </source>
</evidence>
<protein>
    <submittedName>
        <fullName evidence="2">Transmembrane protein 219</fullName>
    </submittedName>
</protein>
<name>A0A8C9E3Q7_PHOSS</name>
<evidence type="ECO:0000313" key="3">
    <source>
        <dbReference type="Proteomes" id="UP000694554"/>
    </source>
</evidence>
<reference evidence="2" key="2">
    <citation type="submission" date="2025-08" db="UniProtKB">
        <authorList>
            <consortium name="Ensembl"/>
        </authorList>
    </citation>
    <scope>IDENTIFICATION</scope>
</reference>
<dbReference type="Ensembl" id="ENSPSNT00000019416.1">
    <property type="protein sequence ID" value="ENSPSNP00000017235.1"/>
    <property type="gene ID" value="ENSPSNG00000012661.1"/>
</dbReference>
<sequence>MFRDGRQGQGCAFVTPAFPWSPPSLPSHMFILPSRCSFSSGSSRQGKHTPLGSWRRVSDPGPTTPLLKCPSLSFPHSLSALLHLVLKINMTQRNRKEMDICSVPARPSTMQTVLSAPFSPHYLMFLELPFHRFLSSQRFADFSHIASEWQRRTRIEFSSKVEFFFIRRFPCLGYQLELFFSQTLAPEQLLPESLPLRILLFEFLFPVQRALLCFHLDYFRNEMQQTFIEWCLEMNAWSQEPWVLVLALPLSGCVALAKSLVFLVLSLPLSKMGKCLLTGRLSSRSPFLSSSRLSLEAQTPLLPMGSCQAGHNLHLCLAHHPPLVCAALILLLLGLSGLGLGGFLLTHKTGLRSPDIPQVSTHPPAHPSPAGQLLLLISSHLSPPSFCTQDWVSFLRSFGQLTLCPMNGTVKGKWRGSHVVGLLTTLNFGDDRDRNKTQTFQAQVQGSRMGLKGSSAGELVLITARVTTERTPGTCLYFSAAPGILPSSQPPMSCSEEGAGNATLSPRMAEECVSVWSHEGLVLTKLLTSEELALCGSRLLILGSFLLLFCGLLCCLTAVCFHPRRESHWSRTRF</sequence>